<reference evidence="2" key="1">
    <citation type="journal article" date="2015" name="Front. Microbiol.">
        <title>Combining genomic sequencing methods to explore viral diversity and reveal potential virus-host interactions.</title>
        <authorList>
            <person name="Chow C.E."/>
            <person name="Winget D.M."/>
            <person name="White R.A.III."/>
            <person name="Hallam S.J."/>
            <person name="Suttle C.A."/>
        </authorList>
    </citation>
    <scope>NUCLEOTIDE SEQUENCE</scope>
    <source>
        <strain evidence="2">Oxic1_3</strain>
    </source>
</reference>
<organism evidence="2">
    <name type="scientific">uncultured marine virus</name>
    <dbReference type="NCBI Taxonomy" id="186617"/>
    <lineage>
        <taxon>Viruses</taxon>
        <taxon>environmental samples</taxon>
    </lineage>
</organism>
<evidence type="ECO:0000256" key="1">
    <source>
        <dbReference type="SAM" id="Phobius"/>
    </source>
</evidence>
<keyword evidence="1" id="KW-0812">Transmembrane</keyword>
<name>A0A0F7L782_9VIRU</name>
<accession>A0A0F7L782</accession>
<evidence type="ECO:0000313" key="2">
    <source>
        <dbReference type="EMBL" id="AKH47800.1"/>
    </source>
</evidence>
<sequence length="77" mass="8339">MNTSQMFKINWRDVGKGLITAILAAVLTYVLQLINAPGFSFAGINWADILRIAFASGVGYILKNFLTDSQGNFGGIL</sequence>
<reference evidence="2" key="2">
    <citation type="submission" date="2015-03" db="EMBL/GenBank/DDBJ databases">
        <authorList>
            <person name="Chow C.-E.T."/>
            <person name="Winget D.M."/>
            <person name="White R.A.III."/>
            <person name="Hallam S.J."/>
            <person name="Suttle C.A."/>
        </authorList>
    </citation>
    <scope>NUCLEOTIDE SEQUENCE</scope>
    <source>
        <strain evidence="2">Oxic1_3</strain>
    </source>
</reference>
<dbReference type="EMBL" id="KR029598">
    <property type="protein sequence ID" value="AKH47800.1"/>
    <property type="molecule type" value="Genomic_DNA"/>
</dbReference>
<keyword evidence="1" id="KW-0472">Membrane</keyword>
<keyword evidence="1" id="KW-1133">Transmembrane helix</keyword>
<protein>
    <submittedName>
        <fullName evidence="2">Uncharacterized protein</fullName>
    </submittedName>
</protein>
<feature type="transmembrane region" description="Helical" evidence="1">
    <location>
        <begin position="42"/>
        <end position="62"/>
    </location>
</feature>
<proteinExistence type="predicted"/>